<sequence length="228" mass="25147">MYREDPIERSMSGCVSIVTQLELKGLMVMDGNPPHGNLSMYGKSSSPSSDRPKSTTTIDQLSLETLILLLIAWSGGGYHFHAWPDRDRVCGGGTNGIELLLVFAHRHHHSAAVLLGTYETHAFLSHAVLAVLRCAAGECKPIGFPFLVDGIPQRGPQPLHTYISHMYFTFAQRARARAGALPCMVDFERGLVQLPYPAFFFVFNSFPSFRLEKVTPVVFGVLVVMVVV</sequence>
<dbReference type="EMBL" id="VXIS01000066">
    <property type="protein sequence ID" value="KAA8908674.1"/>
    <property type="molecule type" value="Genomic_DNA"/>
</dbReference>
<name>A0A5J5F019_9PEZI</name>
<accession>A0A5J5F019</accession>
<keyword evidence="2" id="KW-1185">Reference proteome</keyword>
<reference evidence="1 2" key="1">
    <citation type="submission" date="2019-09" db="EMBL/GenBank/DDBJ databases">
        <title>Draft genome of the ectomycorrhizal ascomycete Sphaerosporella brunnea.</title>
        <authorList>
            <consortium name="DOE Joint Genome Institute"/>
            <person name="Benucci G.M."/>
            <person name="Marozzi G."/>
            <person name="Antonielli L."/>
            <person name="Sanchez S."/>
            <person name="Marco P."/>
            <person name="Wang X."/>
            <person name="Falini L.B."/>
            <person name="Barry K."/>
            <person name="Haridas S."/>
            <person name="Lipzen A."/>
            <person name="Labutti K."/>
            <person name="Grigoriev I.V."/>
            <person name="Murat C."/>
            <person name="Martin F."/>
            <person name="Albertini E."/>
            <person name="Donnini D."/>
            <person name="Bonito G."/>
        </authorList>
    </citation>
    <scope>NUCLEOTIDE SEQUENCE [LARGE SCALE GENOMIC DNA]</scope>
    <source>
        <strain evidence="1 2">Sb_GMNB300</strain>
    </source>
</reference>
<evidence type="ECO:0000313" key="2">
    <source>
        <dbReference type="Proteomes" id="UP000326924"/>
    </source>
</evidence>
<organism evidence="1 2">
    <name type="scientific">Sphaerosporella brunnea</name>
    <dbReference type="NCBI Taxonomy" id="1250544"/>
    <lineage>
        <taxon>Eukaryota</taxon>
        <taxon>Fungi</taxon>
        <taxon>Dikarya</taxon>
        <taxon>Ascomycota</taxon>
        <taxon>Pezizomycotina</taxon>
        <taxon>Pezizomycetes</taxon>
        <taxon>Pezizales</taxon>
        <taxon>Pyronemataceae</taxon>
        <taxon>Sphaerosporella</taxon>
    </lineage>
</organism>
<proteinExistence type="predicted"/>
<dbReference type="AlphaFoldDB" id="A0A5J5F019"/>
<comment type="caution">
    <text evidence="1">The sequence shown here is derived from an EMBL/GenBank/DDBJ whole genome shotgun (WGS) entry which is preliminary data.</text>
</comment>
<protein>
    <submittedName>
        <fullName evidence="1">Uncharacterized protein</fullName>
    </submittedName>
</protein>
<gene>
    <name evidence="1" type="ORF">FN846DRAFT_945002</name>
</gene>
<dbReference type="InParanoid" id="A0A5J5F019"/>
<dbReference type="Proteomes" id="UP000326924">
    <property type="component" value="Unassembled WGS sequence"/>
</dbReference>
<evidence type="ECO:0000313" key="1">
    <source>
        <dbReference type="EMBL" id="KAA8908674.1"/>
    </source>
</evidence>